<dbReference type="Proteomes" id="UP000607653">
    <property type="component" value="Unassembled WGS sequence"/>
</dbReference>
<dbReference type="AlphaFoldDB" id="A0A822XGM8"/>
<proteinExistence type="predicted"/>
<evidence type="ECO:0000313" key="2">
    <source>
        <dbReference type="Proteomes" id="UP000607653"/>
    </source>
</evidence>
<accession>A0A822XGM8</accession>
<gene>
    <name evidence="1" type="ORF">HUJ06_019642</name>
</gene>
<protein>
    <submittedName>
        <fullName evidence="1">Uncharacterized protein</fullName>
    </submittedName>
</protein>
<dbReference type="EMBL" id="DUZY01000001">
    <property type="protein sequence ID" value="DAD18179.1"/>
    <property type="molecule type" value="Genomic_DNA"/>
</dbReference>
<name>A0A822XGM8_NELNU</name>
<reference evidence="1 2" key="1">
    <citation type="journal article" date="2020" name="Mol. Biol. Evol.">
        <title>Distinct Expression and Methylation Patterns for Genes with Different Fates following a Single Whole-Genome Duplication in Flowering Plants.</title>
        <authorList>
            <person name="Shi T."/>
            <person name="Rahmani R.S."/>
            <person name="Gugger P.F."/>
            <person name="Wang M."/>
            <person name="Li H."/>
            <person name="Zhang Y."/>
            <person name="Li Z."/>
            <person name="Wang Q."/>
            <person name="Van de Peer Y."/>
            <person name="Marchal K."/>
            <person name="Chen J."/>
        </authorList>
    </citation>
    <scope>NUCLEOTIDE SEQUENCE [LARGE SCALE GENOMIC DNA]</scope>
    <source>
        <tissue evidence="1">Leaf</tissue>
    </source>
</reference>
<keyword evidence="2" id="KW-1185">Reference proteome</keyword>
<organism evidence="1 2">
    <name type="scientific">Nelumbo nucifera</name>
    <name type="common">Sacred lotus</name>
    <dbReference type="NCBI Taxonomy" id="4432"/>
    <lineage>
        <taxon>Eukaryota</taxon>
        <taxon>Viridiplantae</taxon>
        <taxon>Streptophyta</taxon>
        <taxon>Embryophyta</taxon>
        <taxon>Tracheophyta</taxon>
        <taxon>Spermatophyta</taxon>
        <taxon>Magnoliopsida</taxon>
        <taxon>Proteales</taxon>
        <taxon>Nelumbonaceae</taxon>
        <taxon>Nelumbo</taxon>
    </lineage>
</organism>
<comment type="caution">
    <text evidence="1">The sequence shown here is derived from an EMBL/GenBank/DDBJ whole genome shotgun (WGS) entry which is preliminary data.</text>
</comment>
<evidence type="ECO:0000313" key="1">
    <source>
        <dbReference type="EMBL" id="DAD18179.1"/>
    </source>
</evidence>
<sequence length="179" mass="19943">MRREPRWGLGAGGVVPTIHVSQMSGAPAHQKTLVGVANNGTMNSVIHPRASRRHLFIQFPPVNSKVKMYCTVKAAADYTHTAEFHFPLFETPQLPHLRPFPSITCSSPSSTYHVNVIPPSLFSSVLLCYAAAVAATAEGLTSILQREKRACIHPKSSENFRCCCRASEHFVNRQWWFRV</sequence>